<sequence length="75" mass="9325">MLTLSVQMAWNCYLWETYQNSVHRMLQRLNKFREWNSSMVPPITNCFISFHRSLLIRYRIQRRNIWLSDFLKTQL</sequence>
<protein>
    <submittedName>
        <fullName evidence="1">Uncharacterized protein</fullName>
    </submittedName>
</protein>
<keyword evidence="2" id="KW-1185">Reference proteome</keyword>
<evidence type="ECO:0000313" key="1">
    <source>
        <dbReference type="EMBL" id="RKF83204.1"/>
    </source>
</evidence>
<gene>
    <name evidence="1" type="ORF">GcM3_015040</name>
</gene>
<name>A0A420J8S6_9PEZI</name>
<dbReference type="EMBL" id="MCBQ01001589">
    <property type="protein sequence ID" value="RKF83204.1"/>
    <property type="molecule type" value="Genomic_DNA"/>
</dbReference>
<proteinExistence type="predicted"/>
<dbReference type="AlphaFoldDB" id="A0A420J8S6"/>
<evidence type="ECO:0000313" key="2">
    <source>
        <dbReference type="Proteomes" id="UP000283383"/>
    </source>
</evidence>
<organism evidence="1 2">
    <name type="scientific">Golovinomyces cichoracearum</name>
    <dbReference type="NCBI Taxonomy" id="62708"/>
    <lineage>
        <taxon>Eukaryota</taxon>
        <taxon>Fungi</taxon>
        <taxon>Dikarya</taxon>
        <taxon>Ascomycota</taxon>
        <taxon>Pezizomycotina</taxon>
        <taxon>Leotiomycetes</taxon>
        <taxon>Erysiphales</taxon>
        <taxon>Erysiphaceae</taxon>
        <taxon>Golovinomyces</taxon>
    </lineage>
</organism>
<reference evidence="1 2" key="1">
    <citation type="journal article" date="2018" name="BMC Genomics">
        <title>Comparative genome analyses reveal sequence features reflecting distinct modes of host-adaptation between dicot and monocot powdery mildew.</title>
        <authorList>
            <person name="Wu Y."/>
            <person name="Ma X."/>
            <person name="Pan Z."/>
            <person name="Kale S.D."/>
            <person name="Song Y."/>
            <person name="King H."/>
            <person name="Zhang Q."/>
            <person name="Presley C."/>
            <person name="Deng X."/>
            <person name="Wei C.I."/>
            <person name="Xiao S."/>
        </authorList>
    </citation>
    <scope>NUCLEOTIDE SEQUENCE [LARGE SCALE GENOMIC DNA]</scope>
    <source>
        <strain evidence="1">UMSG3</strain>
    </source>
</reference>
<comment type="caution">
    <text evidence="1">The sequence shown here is derived from an EMBL/GenBank/DDBJ whole genome shotgun (WGS) entry which is preliminary data.</text>
</comment>
<dbReference type="Proteomes" id="UP000283383">
    <property type="component" value="Unassembled WGS sequence"/>
</dbReference>
<accession>A0A420J8S6</accession>